<dbReference type="Pfam" id="PF12796">
    <property type="entry name" value="Ank_2"/>
    <property type="match status" value="1"/>
</dbReference>
<dbReference type="SUPFAM" id="SSF56112">
    <property type="entry name" value="Protein kinase-like (PK-like)"/>
    <property type="match status" value="1"/>
</dbReference>
<feature type="region of interest" description="Disordered" evidence="2">
    <location>
        <begin position="882"/>
        <end position="907"/>
    </location>
</feature>
<feature type="compositionally biased region" description="Basic and acidic residues" evidence="2">
    <location>
        <begin position="1239"/>
        <end position="1254"/>
    </location>
</feature>
<sequence length="1370" mass="147199">MAAMPLLPCPVRLGVVKDGGPAEQLHKYTLEKNLHKMEKLLKKGVHVDSANNVGQTPLFCASLLGLTTAVELLLRYGADPNHRCEDRSTPVHAAVFSCKPWLLSGVLDAGGDLRLHDHKGHTPQDWAKAGAQQHSQRMVDFLKRCVSHMHSLSQPLQPLDHHRTPSSSKTLLRSSSLLEFLRTGGSDLHVNKKMSTKSSLFDTVQCFGFGKLCVDRPRQPLGLLASLPFIADRELGQADDEPMISYTCGSFVKMTNWKGCRVTVKELQSQSALQLGNQVGYLDLIITEQEYCSQLYHPHLLQLLAVSMCADLQQIRLVFERVHVGSLHTLLHHKREQFPVLQAEGLLSLVLHVCEALLYLHGRGLVMRSLSSHAVQIVHPAVAKVTGLGFTVPSCEREGPGNPSHLPLPQGLYNWAAPEVIRNRACTEKADVYSLCAVIQELNTDAVPWGPVDPRWIRQAVESGQALTADQSIPQPYYQLVKAGLQPRAQDRSSSLQDLRYLLRCDIKEWRGSGLSPETTGPRAAGWSPESMQNRDESQSADRAEEGGACDGRSDSAVEREIEAQLNQLDRLLNGQEEEAEVLTISDQTSLQSTSLDPRLDSSQESGSESSAPSGTGWQGVPAAEPASRETEHIGSVVLNLKVSQVLLRQSESSLRVVEAALGAGRDGGRGVDEVDGTGANQPDGGWREGGRDAHVIARATGPPSRSYPPCRGACPQPGTPQGATSDRPLGTEGRSTRQRGLEDSRGEQDEHLSIGEEEPSFYSSAQEDSFVNTRPRHAQAERSSVSTGGTERRIQQSTCRQGLENRTYTLPTTAYPPLCSRTVYSPCGSPQFGWCDQSTTAKWTSEVSDAVARMARGRFGATPCPVSSDSEETDKMMWAGRRDPLGHSDPRRSVGDLHEVESGHSSAEMEHLFKSFAGIQSESEADSDFHTVDRTFSMTCGAWDEAGQSEEEDTSDSDYSQAPEGPSSMFYTPNPELQSHPTGRCSQTPSSDGDLEVTMEVCQPTTGQHAPFSVASGVPDLAELAELSSITRSPAQHQEWAGQASLRPSLLSRRPAPCNSTPRSPVGSPQLRPGDSCAEPLPLLPCLLDTFPGSNTPSQPLSSETFATASPGDSSTTEPSASSILQARRETTSALGSQHATHPRDGAPAGSGQTAEADSSEWEARAPGGGAGVVTANRGEGLPAKEGADSKHSNLGCSDSEHGDAHAPAVPQYAAGPRSERPTEGGVEISAEGAMPEAKGKPDVAETPDREILGEGGPEQEKGFGSGSGPDSAVLGSGVSGEKDQKRMPSADDRSIMEETQRAHSTLDEDLQGLQLEMATGQRFMGNPGAVELPRAQEGVRSEKTSHPGGNSMEAVVAEGKEASSFQRK</sequence>
<dbReference type="GO" id="GO:0007140">
    <property type="term" value="P:male meiotic nuclear division"/>
    <property type="evidence" value="ECO:0007669"/>
    <property type="project" value="InterPro"/>
</dbReference>
<evidence type="ECO:0000256" key="1">
    <source>
        <dbReference type="PROSITE-ProRule" id="PRU00023"/>
    </source>
</evidence>
<dbReference type="Proteomes" id="UP001152622">
    <property type="component" value="Chromosome 14"/>
</dbReference>
<dbReference type="InterPro" id="IPR001245">
    <property type="entry name" value="Ser-Thr/Tyr_kinase_cat_dom"/>
</dbReference>
<feature type="compositionally biased region" description="Polar residues" evidence="2">
    <location>
        <begin position="585"/>
        <end position="596"/>
    </location>
</feature>
<reference evidence="4" key="1">
    <citation type="journal article" date="2023" name="Science">
        <title>Genome structures resolve the early diversification of teleost fishes.</title>
        <authorList>
            <person name="Parey E."/>
            <person name="Louis A."/>
            <person name="Montfort J."/>
            <person name="Bouchez O."/>
            <person name="Roques C."/>
            <person name="Iampietro C."/>
            <person name="Lluch J."/>
            <person name="Castinel A."/>
            <person name="Donnadieu C."/>
            <person name="Desvignes T."/>
            <person name="Floi Bucao C."/>
            <person name="Jouanno E."/>
            <person name="Wen M."/>
            <person name="Mejri S."/>
            <person name="Dirks R."/>
            <person name="Jansen H."/>
            <person name="Henkel C."/>
            <person name="Chen W.J."/>
            <person name="Zahm M."/>
            <person name="Cabau C."/>
            <person name="Klopp C."/>
            <person name="Thompson A.W."/>
            <person name="Robinson-Rechavi M."/>
            <person name="Braasch I."/>
            <person name="Lecointre G."/>
            <person name="Bobe J."/>
            <person name="Postlethwait J.H."/>
            <person name="Berthelot C."/>
            <person name="Roest Crollius H."/>
            <person name="Guiguen Y."/>
        </authorList>
    </citation>
    <scope>NUCLEOTIDE SEQUENCE</scope>
    <source>
        <strain evidence="4">WJC10195</strain>
    </source>
</reference>
<dbReference type="InterPro" id="IPR002110">
    <property type="entry name" value="Ankyrin_rpt"/>
</dbReference>
<feature type="compositionally biased region" description="Polar residues" evidence="2">
    <location>
        <begin position="1093"/>
        <end position="1126"/>
    </location>
</feature>
<comment type="caution">
    <text evidence="4">The sequence shown here is derived from an EMBL/GenBank/DDBJ whole genome shotgun (WGS) entry which is preliminary data.</text>
</comment>
<feature type="domain" description="Protein kinase" evidence="3">
    <location>
        <begin position="229"/>
        <end position="504"/>
    </location>
</feature>
<gene>
    <name evidence="4" type="ORF">SKAU_G00328400</name>
</gene>
<dbReference type="GO" id="GO:0007094">
    <property type="term" value="P:mitotic spindle assembly checkpoint signaling"/>
    <property type="evidence" value="ECO:0007669"/>
    <property type="project" value="InterPro"/>
</dbReference>
<dbReference type="GO" id="GO:0004672">
    <property type="term" value="F:protein kinase activity"/>
    <property type="evidence" value="ECO:0007669"/>
    <property type="project" value="InterPro"/>
</dbReference>
<dbReference type="Gene3D" id="1.10.510.10">
    <property type="entry name" value="Transferase(Phosphotransferase) domain 1"/>
    <property type="match status" value="1"/>
</dbReference>
<dbReference type="EMBL" id="JAINUF010000014">
    <property type="protein sequence ID" value="KAJ8342912.1"/>
    <property type="molecule type" value="Genomic_DNA"/>
</dbReference>
<feature type="repeat" description="ANK" evidence="1">
    <location>
        <begin position="53"/>
        <end position="85"/>
    </location>
</feature>
<evidence type="ECO:0000256" key="2">
    <source>
        <dbReference type="SAM" id="MobiDB-lite"/>
    </source>
</evidence>
<feature type="region of interest" description="Disordered" evidence="2">
    <location>
        <begin position="580"/>
        <end position="629"/>
    </location>
</feature>
<feature type="compositionally biased region" description="Acidic residues" evidence="2">
    <location>
        <begin position="948"/>
        <end position="957"/>
    </location>
</feature>
<dbReference type="InterPro" id="IPR011009">
    <property type="entry name" value="Kinase-like_dom_sf"/>
</dbReference>
<dbReference type="Gene3D" id="1.25.40.20">
    <property type="entry name" value="Ankyrin repeat-containing domain"/>
    <property type="match status" value="1"/>
</dbReference>
<feature type="region of interest" description="Disordered" evidence="2">
    <location>
        <begin position="1034"/>
        <end position="1297"/>
    </location>
</feature>
<dbReference type="PROSITE" id="PS50011">
    <property type="entry name" value="PROTEIN_KINASE_DOM"/>
    <property type="match status" value="1"/>
</dbReference>
<evidence type="ECO:0000259" key="3">
    <source>
        <dbReference type="PROSITE" id="PS50011"/>
    </source>
</evidence>
<dbReference type="PANTHER" id="PTHR23060">
    <property type="entry name" value="TESTIS EXPRESSED GENE 14"/>
    <property type="match status" value="1"/>
</dbReference>
<dbReference type="GO" id="GO:0030496">
    <property type="term" value="C:midbody"/>
    <property type="evidence" value="ECO:0007669"/>
    <property type="project" value="TreeGrafter"/>
</dbReference>
<dbReference type="InterPro" id="IPR039339">
    <property type="entry name" value="Tex14"/>
</dbReference>
<dbReference type="GO" id="GO:0005524">
    <property type="term" value="F:ATP binding"/>
    <property type="evidence" value="ECO:0007669"/>
    <property type="project" value="InterPro"/>
</dbReference>
<dbReference type="PROSITE" id="PS50297">
    <property type="entry name" value="ANK_REP_REGION"/>
    <property type="match status" value="1"/>
</dbReference>
<feature type="compositionally biased region" description="Basic and acidic residues" evidence="2">
    <location>
        <begin position="1282"/>
        <end position="1297"/>
    </location>
</feature>
<feature type="compositionally biased region" description="Low complexity" evidence="2">
    <location>
        <begin position="603"/>
        <end position="615"/>
    </location>
</feature>
<proteinExistence type="predicted"/>
<organism evidence="4 5">
    <name type="scientific">Synaphobranchus kaupii</name>
    <name type="common">Kaup's arrowtooth eel</name>
    <dbReference type="NCBI Taxonomy" id="118154"/>
    <lineage>
        <taxon>Eukaryota</taxon>
        <taxon>Metazoa</taxon>
        <taxon>Chordata</taxon>
        <taxon>Craniata</taxon>
        <taxon>Vertebrata</taxon>
        <taxon>Euteleostomi</taxon>
        <taxon>Actinopterygii</taxon>
        <taxon>Neopterygii</taxon>
        <taxon>Teleostei</taxon>
        <taxon>Anguilliformes</taxon>
        <taxon>Synaphobranchidae</taxon>
        <taxon>Synaphobranchus</taxon>
    </lineage>
</organism>
<dbReference type="GO" id="GO:0045171">
    <property type="term" value="C:intercellular bridge"/>
    <property type="evidence" value="ECO:0007669"/>
    <property type="project" value="TreeGrafter"/>
</dbReference>
<name>A0A9Q1EQ67_SYNKA</name>
<evidence type="ECO:0000313" key="4">
    <source>
        <dbReference type="EMBL" id="KAJ8342912.1"/>
    </source>
</evidence>
<protein>
    <recommendedName>
        <fullName evidence="3">Protein kinase domain-containing protein</fullName>
    </recommendedName>
</protein>
<dbReference type="GO" id="GO:0008608">
    <property type="term" value="P:attachment of spindle microtubules to kinetochore"/>
    <property type="evidence" value="ECO:0007669"/>
    <property type="project" value="InterPro"/>
</dbReference>
<feature type="compositionally biased region" description="Polar residues" evidence="2">
    <location>
        <begin position="762"/>
        <end position="773"/>
    </location>
</feature>
<dbReference type="GO" id="GO:0043063">
    <property type="term" value="P:intercellular bridge organization"/>
    <property type="evidence" value="ECO:0007669"/>
    <property type="project" value="InterPro"/>
</dbReference>
<feature type="compositionally biased region" description="Basic and acidic residues" evidence="2">
    <location>
        <begin position="686"/>
        <end position="696"/>
    </location>
</feature>
<keyword evidence="1" id="KW-0040">ANK repeat</keyword>
<dbReference type="InterPro" id="IPR000719">
    <property type="entry name" value="Prot_kinase_dom"/>
</dbReference>
<feature type="compositionally biased region" description="Basic and acidic residues" evidence="2">
    <location>
        <begin position="740"/>
        <end position="755"/>
    </location>
</feature>
<dbReference type="SUPFAM" id="SSF48403">
    <property type="entry name" value="Ankyrin repeat"/>
    <property type="match status" value="1"/>
</dbReference>
<feature type="compositionally biased region" description="Polar residues" evidence="2">
    <location>
        <begin position="970"/>
        <end position="992"/>
    </location>
</feature>
<evidence type="ECO:0000313" key="5">
    <source>
        <dbReference type="Proteomes" id="UP001152622"/>
    </source>
</evidence>
<feature type="region of interest" description="Disordered" evidence="2">
    <location>
        <begin position="1336"/>
        <end position="1370"/>
    </location>
</feature>
<feature type="region of interest" description="Disordered" evidence="2">
    <location>
        <begin position="946"/>
        <end position="995"/>
    </location>
</feature>
<feature type="compositionally biased region" description="Basic and acidic residues" evidence="2">
    <location>
        <begin position="533"/>
        <end position="556"/>
    </location>
</feature>
<dbReference type="GO" id="GO:0051306">
    <property type="term" value="P:mitotic sister chromatid separation"/>
    <property type="evidence" value="ECO:0007669"/>
    <property type="project" value="InterPro"/>
</dbReference>
<dbReference type="OrthoDB" id="5962695at2759"/>
<feature type="compositionally biased region" description="Polar residues" evidence="2">
    <location>
        <begin position="782"/>
        <end position="801"/>
    </location>
</feature>
<feature type="region of interest" description="Disordered" evidence="2">
    <location>
        <begin position="513"/>
        <end position="556"/>
    </location>
</feature>
<feature type="region of interest" description="Disordered" evidence="2">
    <location>
        <begin position="665"/>
        <end position="801"/>
    </location>
</feature>
<dbReference type="PANTHER" id="PTHR23060:SF3">
    <property type="entry name" value="TESTIS EXPRESSED 14, INTERCELLULAR BRIDGE FORMING FACTOR"/>
    <property type="match status" value="1"/>
</dbReference>
<dbReference type="Pfam" id="PF07714">
    <property type="entry name" value="PK_Tyr_Ser-Thr"/>
    <property type="match status" value="1"/>
</dbReference>
<dbReference type="InterPro" id="IPR036770">
    <property type="entry name" value="Ankyrin_rpt-contain_sf"/>
</dbReference>
<dbReference type="GO" id="GO:0000776">
    <property type="term" value="C:kinetochore"/>
    <property type="evidence" value="ECO:0007669"/>
    <property type="project" value="TreeGrafter"/>
</dbReference>
<accession>A0A9Q1EQ67</accession>
<dbReference type="PROSITE" id="PS50088">
    <property type="entry name" value="ANK_REPEAT"/>
    <property type="match status" value="1"/>
</dbReference>
<keyword evidence="5" id="KW-1185">Reference proteome</keyword>